<evidence type="ECO:0000256" key="1">
    <source>
        <dbReference type="ARBA" id="ARBA00005578"/>
    </source>
</evidence>
<dbReference type="InterPro" id="IPR002634">
    <property type="entry name" value="BolA"/>
</dbReference>
<dbReference type="SUPFAM" id="SSF82657">
    <property type="entry name" value="BolA-like"/>
    <property type="match status" value="1"/>
</dbReference>
<dbReference type="InterPro" id="IPR050961">
    <property type="entry name" value="BolA/IbaG_stress_morph_reg"/>
</dbReference>
<keyword evidence="4" id="KW-1185">Reference proteome</keyword>
<protein>
    <submittedName>
        <fullName evidence="3">Uncharacterized protein</fullName>
    </submittedName>
</protein>
<evidence type="ECO:0000256" key="2">
    <source>
        <dbReference type="RuleBase" id="RU003860"/>
    </source>
</evidence>
<accession>A0ABR4QEX6</accession>
<comment type="similarity">
    <text evidence="1 2">Belongs to the BolA/IbaG family.</text>
</comment>
<dbReference type="PANTHER" id="PTHR46229">
    <property type="entry name" value="BOLA TRANSCRIPTION REGULATOR"/>
    <property type="match status" value="1"/>
</dbReference>
<evidence type="ECO:0000313" key="3">
    <source>
        <dbReference type="EMBL" id="KAL5108333.1"/>
    </source>
</evidence>
<dbReference type="EMBL" id="JAKROA010000003">
    <property type="protein sequence ID" value="KAL5108333.1"/>
    <property type="molecule type" value="Genomic_DNA"/>
</dbReference>
<evidence type="ECO:0000313" key="4">
    <source>
        <dbReference type="Proteomes" id="UP001651158"/>
    </source>
</evidence>
<dbReference type="Proteomes" id="UP001651158">
    <property type="component" value="Unassembled WGS sequence"/>
</dbReference>
<dbReference type="PANTHER" id="PTHR46229:SF2">
    <property type="entry name" value="BOLA-LIKE PROTEIN 1"/>
    <property type="match status" value="1"/>
</dbReference>
<dbReference type="InterPro" id="IPR036065">
    <property type="entry name" value="BolA-like_sf"/>
</dbReference>
<name>A0ABR4QEX6_9CEST</name>
<reference evidence="3 4" key="1">
    <citation type="journal article" date="2022" name="Front. Cell. Infect. Microbiol.">
        <title>The Genomes of Two Strains of Taenia crassiceps the Animal Model for the Study of Human Cysticercosis.</title>
        <authorList>
            <person name="Bobes R.J."/>
            <person name="Estrada K."/>
            <person name="Rios-Valencia D.G."/>
            <person name="Calderon-Gallegos A."/>
            <person name="de la Torre P."/>
            <person name="Carrero J.C."/>
            <person name="Sanchez-Flores A."/>
            <person name="Laclette J.P."/>
        </authorList>
    </citation>
    <scope>NUCLEOTIDE SEQUENCE [LARGE SCALE GENOMIC DNA]</scope>
    <source>
        <strain evidence="3">WFUcys</strain>
    </source>
</reference>
<organism evidence="3 4">
    <name type="scientific">Taenia crassiceps</name>
    <dbReference type="NCBI Taxonomy" id="6207"/>
    <lineage>
        <taxon>Eukaryota</taxon>
        <taxon>Metazoa</taxon>
        <taxon>Spiralia</taxon>
        <taxon>Lophotrochozoa</taxon>
        <taxon>Platyhelminthes</taxon>
        <taxon>Cestoda</taxon>
        <taxon>Eucestoda</taxon>
        <taxon>Cyclophyllidea</taxon>
        <taxon>Taeniidae</taxon>
        <taxon>Taenia</taxon>
    </lineage>
</organism>
<sequence>MNFERMERRLTSEVSLNCQIRTVPSQEEVAAKVSNGSKSTLNMGPACPLIVTSRDIASVIFSIGSLAFSGLQSSLLPIDMQMLFLSNFRRSCFLTLRFTCSRAGPIQTAIREKLTTLFKPIYLDIVNESHHHVSNHNQESHFRISIVSKDFESIGDVMHEFDAGLHAISILAKAPSEEMRENKPVPCIGKSKEINLD</sequence>
<gene>
    <name evidence="3" type="ORF">TcWFU_000301</name>
</gene>
<dbReference type="Pfam" id="PF01722">
    <property type="entry name" value="BolA"/>
    <property type="match status" value="1"/>
</dbReference>
<proteinExistence type="inferred from homology"/>
<comment type="caution">
    <text evidence="3">The sequence shown here is derived from an EMBL/GenBank/DDBJ whole genome shotgun (WGS) entry which is preliminary data.</text>
</comment>
<dbReference type="Gene3D" id="3.30.300.90">
    <property type="entry name" value="BolA-like"/>
    <property type="match status" value="1"/>
</dbReference>